<dbReference type="Gene3D" id="3.40.50.1010">
    <property type="entry name" value="5'-nuclease"/>
    <property type="match status" value="1"/>
</dbReference>
<protein>
    <recommendedName>
        <fullName evidence="2">PIN domain-containing protein</fullName>
    </recommendedName>
</protein>
<sequence length="195" mass="22425">MRSGSKEMYYLDTSTIISYLCISEYKHDIVSKFLHELKSRNKDIYTSTYALTEVVNTLCRIAYEYEKSGKSFIEPLNSFVKRVKDLEDRCKAILGFVIGFLTTGLGVKIIDNPENYQFTELAQGDNLKVPKIFKVAIELSPKVKLRIKDLLHVVYAYMLSQSYGIRYIITLDEENFAKVAQDMKSLLNIDVVVPH</sequence>
<reference evidence="1" key="1">
    <citation type="journal article" date="2020" name="mSystems">
        <title>Genome- and Community-Level Interaction Insights into Carbon Utilization and Element Cycling Functions of Hydrothermarchaeota in Hydrothermal Sediment.</title>
        <authorList>
            <person name="Zhou Z."/>
            <person name="Liu Y."/>
            <person name="Xu W."/>
            <person name="Pan J."/>
            <person name="Luo Z.H."/>
            <person name="Li M."/>
        </authorList>
    </citation>
    <scope>NUCLEOTIDE SEQUENCE [LARGE SCALE GENOMIC DNA]</scope>
    <source>
        <strain evidence="1">SpSt-125</strain>
    </source>
</reference>
<proteinExistence type="predicted"/>
<comment type="caution">
    <text evidence="1">The sequence shown here is derived from an EMBL/GenBank/DDBJ whole genome shotgun (WGS) entry which is preliminary data.</text>
</comment>
<gene>
    <name evidence="1" type="ORF">ENO26_01485</name>
</gene>
<dbReference type="AlphaFoldDB" id="A0A7J2U1M9"/>
<organism evidence="1">
    <name type="scientific">Ignisphaera aggregans</name>
    <dbReference type="NCBI Taxonomy" id="334771"/>
    <lineage>
        <taxon>Archaea</taxon>
        <taxon>Thermoproteota</taxon>
        <taxon>Thermoprotei</taxon>
        <taxon>Desulfurococcales</taxon>
        <taxon>Desulfurococcaceae</taxon>
        <taxon>Ignisphaera</taxon>
    </lineage>
</organism>
<accession>A0A7J2U1M9</accession>
<dbReference type="EMBL" id="DSEU01000005">
    <property type="protein sequence ID" value="HEM66237.1"/>
    <property type="molecule type" value="Genomic_DNA"/>
</dbReference>
<evidence type="ECO:0008006" key="2">
    <source>
        <dbReference type="Google" id="ProtNLM"/>
    </source>
</evidence>
<evidence type="ECO:0000313" key="1">
    <source>
        <dbReference type="EMBL" id="HEM66237.1"/>
    </source>
</evidence>
<dbReference type="SUPFAM" id="SSF88723">
    <property type="entry name" value="PIN domain-like"/>
    <property type="match status" value="1"/>
</dbReference>
<dbReference type="InterPro" id="IPR029060">
    <property type="entry name" value="PIN-like_dom_sf"/>
</dbReference>
<name>A0A7J2U1M9_9CREN</name>